<gene>
    <name evidence="4" type="ORF">C1H76_5253</name>
</gene>
<proteinExistence type="predicted"/>
<name>A0A4U7AZQ5_9PEZI</name>
<evidence type="ECO:0000313" key="4">
    <source>
        <dbReference type="EMBL" id="TKX22471.1"/>
    </source>
</evidence>
<dbReference type="Proteomes" id="UP000308133">
    <property type="component" value="Unassembled WGS sequence"/>
</dbReference>
<feature type="region of interest" description="Disordered" evidence="2">
    <location>
        <begin position="1"/>
        <end position="134"/>
    </location>
</feature>
<feature type="compositionally biased region" description="Low complexity" evidence="2">
    <location>
        <begin position="14"/>
        <end position="27"/>
    </location>
</feature>
<comment type="caution">
    <text evidence="4">The sequence shown here is derived from an EMBL/GenBank/DDBJ whole genome shotgun (WGS) entry which is preliminary data.</text>
</comment>
<organism evidence="4 5">
    <name type="scientific">Elsinoe australis</name>
    <dbReference type="NCBI Taxonomy" id="40998"/>
    <lineage>
        <taxon>Eukaryota</taxon>
        <taxon>Fungi</taxon>
        <taxon>Dikarya</taxon>
        <taxon>Ascomycota</taxon>
        <taxon>Pezizomycotina</taxon>
        <taxon>Dothideomycetes</taxon>
        <taxon>Dothideomycetidae</taxon>
        <taxon>Myriangiales</taxon>
        <taxon>Elsinoaceae</taxon>
        <taxon>Elsinoe</taxon>
    </lineage>
</organism>
<dbReference type="EMBL" id="PTQR01000066">
    <property type="protein sequence ID" value="TKX22471.1"/>
    <property type="molecule type" value="Genomic_DNA"/>
</dbReference>
<accession>A0A4U7AZQ5</accession>
<keyword evidence="3" id="KW-1133">Transmembrane helix</keyword>
<evidence type="ECO:0000313" key="5">
    <source>
        <dbReference type="Proteomes" id="UP000308133"/>
    </source>
</evidence>
<protein>
    <submittedName>
        <fullName evidence="4">Uncharacterized protein</fullName>
    </submittedName>
</protein>
<keyword evidence="3" id="KW-0472">Membrane</keyword>
<keyword evidence="3" id="KW-0812">Transmembrane</keyword>
<keyword evidence="1" id="KW-0175">Coiled coil</keyword>
<feature type="compositionally biased region" description="Basic and acidic residues" evidence="2">
    <location>
        <begin position="100"/>
        <end position="110"/>
    </location>
</feature>
<reference evidence="4 5" key="1">
    <citation type="submission" date="2018-02" db="EMBL/GenBank/DDBJ databases">
        <title>Draft genome sequences of Elsinoe sp., causing black scab on jojoba.</title>
        <authorList>
            <person name="Stodart B."/>
            <person name="Jeffress S."/>
            <person name="Ash G."/>
            <person name="Arun Chinnappa K."/>
        </authorList>
    </citation>
    <scope>NUCLEOTIDE SEQUENCE [LARGE SCALE GENOMIC DNA]</scope>
    <source>
        <strain evidence="4 5">Hillstone_2</strain>
    </source>
</reference>
<feature type="transmembrane region" description="Helical" evidence="3">
    <location>
        <begin position="296"/>
        <end position="318"/>
    </location>
</feature>
<feature type="compositionally biased region" description="Polar residues" evidence="2">
    <location>
        <begin position="46"/>
        <end position="65"/>
    </location>
</feature>
<evidence type="ECO:0000256" key="2">
    <source>
        <dbReference type="SAM" id="MobiDB-lite"/>
    </source>
</evidence>
<sequence>MEKTATFHSPNTPPGLTSPTTTTNPTSNHRKKRSHTVTLPKLPFHRSSNSTQHPRAPTFSKSTLTSPLHHAPPNLPLPSLPFLRGHGSNSNVPSRRGSVSKHDHGSEDTSRVGSSAGPGANPGPEEPGRKSLGDKIGAYPAQVALLPRQGQVGRGDVEREKRLLGVREGEVGAALERLNARAHGETRRLDDVYYDLLSRAGGLRELVGRLEGLYGELEEGRGEFEMKAGELEGEHSRVVEGWKGFGDREGVIKGLVGRLEEARERGKKAEDRLGVLRERVEGWEREEVQRGKGRKWWLVFSGWIAVTLVLLLLGLLVWRGIPGGFEGVDEWGSGWTEAGRQELAMREKIGIRLAVDERLTKKEEKRGKRWRGILDEL</sequence>
<evidence type="ECO:0000256" key="1">
    <source>
        <dbReference type="SAM" id="Coils"/>
    </source>
</evidence>
<dbReference type="AlphaFoldDB" id="A0A4U7AZQ5"/>
<feature type="coiled-coil region" evidence="1">
    <location>
        <begin position="252"/>
        <end position="286"/>
    </location>
</feature>
<feature type="compositionally biased region" description="Low complexity" evidence="2">
    <location>
        <begin position="113"/>
        <end position="123"/>
    </location>
</feature>
<evidence type="ECO:0000256" key="3">
    <source>
        <dbReference type="SAM" id="Phobius"/>
    </source>
</evidence>